<organism evidence="3 4">
    <name type="scientific">Rhodococcus gordoniae</name>
    <dbReference type="NCBI Taxonomy" id="223392"/>
    <lineage>
        <taxon>Bacteria</taxon>
        <taxon>Bacillati</taxon>
        <taxon>Actinomycetota</taxon>
        <taxon>Actinomycetes</taxon>
        <taxon>Mycobacteriales</taxon>
        <taxon>Nocardiaceae</taxon>
        <taxon>Rhodococcus</taxon>
    </lineage>
</organism>
<protein>
    <submittedName>
        <fullName evidence="3">Uncharacterized protein</fullName>
    </submittedName>
</protein>
<reference evidence="3 4" key="1">
    <citation type="submission" date="2018-06" db="EMBL/GenBank/DDBJ databases">
        <authorList>
            <consortium name="Pathogen Informatics"/>
            <person name="Doyle S."/>
        </authorList>
    </citation>
    <scope>NUCLEOTIDE SEQUENCE [LARGE SCALE GENOMIC DNA]</scope>
    <source>
        <strain evidence="3 4">NCTC13296</strain>
    </source>
</reference>
<keyword evidence="2" id="KW-1133">Transmembrane helix</keyword>
<evidence type="ECO:0000256" key="2">
    <source>
        <dbReference type="SAM" id="Phobius"/>
    </source>
</evidence>
<proteinExistence type="predicted"/>
<keyword evidence="4" id="KW-1185">Reference proteome</keyword>
<keyword evidence="2" id="KW-0472">Membrane</keyword>
<dbReference type="AlphaFoldDB" id="A0A379M1A1"/>
<accession>A0A379M1A1</accession>
<evidence type="ECO:0000313" key="3">
    <source>
        <dbReference type="EMBL" id="SUE16077.1"/>
    </source>
</evidence>
<gene>
    <name evidence="3" type="ORF">NCTC13296_02944</name>
</gene>
<feature type="region of interest" description="Disordered" evidence="1">
    <location>
        <begin position="143"/>
        <end position="182"/>
    </location>
</feature>
<sequence>MVPLPASRAGQAAQDTVSGHGHKAGTVWKSGRMSKLIHADTDNVWLPAFVRRHDESGDLAGALRVAGEGAVALAQGSSAAGLFAARKGLDVAGGLLTATRHAAAARCATKSAARRERRGRRTGLVIAGVVAVAAAGGVVLYRRRRPAHPPIAPEPPRVRPAESPEATTGTVESPGTTDASGD</sequence>
<name>A0A379M1A1_9NOCA</name>
<feature type="compositionally biased region" description="Polar residues" evidence="1">
    <location>
        <begin position="167"/>
        <end position="182"/>
    </location>
</feature>
<evidence type="ECO:0000313" key="4">
    <source>
        <dbReference type="Proteomes" id="UP000254569"/>
    </source>
</evidence>
<keyword evidence="2" id="KW-0812">Transmembrane</keyword>
<feature type="region of interest" description="Disordered" evidence="1">
    <location>
        <begin position="1"/>
        <end position="25"/>
    </location>
</feature>
<feature type="transmembrane region" description="Helical" evidence="2">
    <location>
        <begin position="123"/>
        <end position="141"/>
    </location>
</feature>
<evidence type="ECO:0000256" key="1">
    <source>
        <dbReference type="SAM" id="MobiDB-lite"/>
    </source>
</evidence>
<dbReference type="Proteomes" id="UP000254569">
    <property type="component" value="Unassembled WGS sequence"/>
</dbReference>
<dbReference type="EMBL" id="UGVI01000001">
    <property type="protein sequence ID" value="SUE16077.1"/>
    <property type="molecule type" value="Genomic_DNA"/>
</dbReference>